<name>A0AAN6Y7Z7_9PEZI</name>
<proteinExistence type="predicted"/>
<evidence type="ECO:0000313" key="1">
    <source>
        <dbReference type="EMBL" id="KAK4211757.1"/>
    </source>
</evidence>
<evidence type="ECO:0000313" key="2">
    <source>
        <dbReference type="Proteomes" id="UP001301769"/>
    </source>
</evidence>
<reference evidence="1" key="1">
    <citation type="journal article" date="2023" name="Mol. Phylogenet. Evol.">
        <title>Genome-scale phylogeny and comparative genomics of the fungal order Sordariales.</title>
        <authorList>
            <person name="Hensen N."/>
            <person name="Bonometti L."/>
            <person name="Westerberg I."/>
            <person name="Brannstrom I.O."/>
            <person name="Guillou S."/>
            <person name="Cros-Aarteil S."/>
            <person name="Calhoun S."/>
            <person name="Haridas S."/>
            <person name="Kuo A."/>
            <person name="Mondo S."/>
            <person name="Pangilinan J."/>
            <person name="Riley R."/>
            <person name="LaButti K."/>
            <person name="Andreopoulos B."/>
            <person name="Lipzen A."/>
            <person name="Chen C."/>
            <person name="Yan M."/>
            <person name="Daum C."/>
            <person name="Ng V."/>
            <person name="Clum A."/>
            <person name="Steindorff A."/>
            <person name="Ohm R.A."/>
            <person name="Martin F."/>
            <person name="Silar P."/>
            <person name="Natvig D.O."/>
            <person name="Lalanne C."/>
            <person name="Gautier V."/>
            <person name="Ament-Velasquez S.L."/>
            <person name="Kruys A."/>
            <person name="Hutchinson M.I."/>
            <person name="Powell A.J."/>
            <person name="Barry K."/>
            <person name="Miller A.N."/>
            <person name="Grigoriev I.V."/>
            <person name="Debuchy R."/>
            <person name="Gladieux P."/>
            <person name="Hiltunen Thoren M."/>
            <person name="Johannesson H."/>
        </authorList>
    </citation>
    <scope>NUCLEOTIDE SEQUENCE</scope>
    <source>
        <strain evidence="1">PSN293</strain>
    </source>
</reference>
<accession>A0AAN6Y7Z7</accession>
<sequence>MDRQVHDLFCEGLWTIFVVDSCAFTSLATDWDAAQTHWLARLPLEIRLMITRCIIPPRALLERSDFLTLSALARTSKAMYLAFQPILIGDIAFPHRDVAGLRTLDLFSTIFVGLITCLCTKPFLIGSVRSIDFTDISTVNKEQLPQFYSQLIYRYVKRLVKSARTRTDHLKIPINKPENQRTPGGYPAQLTALLLLTQASLTRARLTLPRFFWIEDETEASDETEEEPPRTPAGIILRNAPSFPKLTHLALEYPLNANARGSNPRFDPQGDYTLLLAAAPNLQTLILRECNLARLTSIIPDTVTELKLEDCYIVDSKRSPPWSGTAEEIHPFSSPGLSLKSLAITYGKSTITNGNIGNLPEYVSYHHDKAPAPMKVPSQPGWPGQHEARIPLHWKYGTGTKVSHSGQPQQHYFSKGSNTSLGRDAQTTQKILLAAFLSPSPLTESIQHIEIGLGSVIDPGQDPNQQSHWHQNPWYLSAAIQDYFGKYYSRFRYCYTNGEIAKIIHLFPNLKRLTVNCALIMPIHMRYCHGAYDTFLVNLLQPYLSTLETLELTGVNFVGHLFSPPWKTLVRHLTSSSSSTHGVLKNLTLLTDYPETPEIAALVSDKYSIPLKKQGTEVVLLVPDCKVQLAVEAGNVNALPHLNG</sequence>
<organism evidence="1 2">
    <name type="scientific">Rhypophila decipiens</name>
    <dbReference type="NCBI Taxonomy" id="261697"/>
    <lineage>
        <taxon>Eukaryota</taxon>
        <taxon>Fungi</taxon>
        <taxon>Dikarya</taxon>
        <taxon>Ascomycota</taxon>
        <taxon>Pezizomycotina</taxon>
        <taxon>Sordariomycetes</taxon>
        <taxon>Sordariomycetidae</taxon>
        <taxon>Sordariales</taxon>
        <taxon>Naviculisporaceae</taxon>
        <taxon>Rhypophila</taxon>
    </lineage>
</organism>
<dbReference type="AlphaFoldDB" id="A0AAN6Y7Z7"/>
<gene>
    <name evidence="1" type="ORF">QBC37DRAFT_402147</name>
</gene>
<dbReference type="EMBL" id="MU858141">
    <property type="protein sequence ID" value="KAK4211757.1"/>
    <property type="molecule type" value="Genomic_DNA"/>
</dbReference>
<reference evidence="1" key="2">
    <citation type="submission" date="2023-05" db="EMBL/GenBank/DDBJ databases">
        <authorList>
            <consortium name="Lawrence Berkeley National Laboratory"/>
            <person name="Steindorff A."/>
            <person name="Hensen N."/>
            <person name="Bonometti L."/>
            <person name="Westerberg I."/>
            <person name="Brannstrom I.O."/>
            <person name="Guillou S."/>
            <person name="Cros-Aarteil S."/>
            <person name="Calhoun S."/>
            <person name="Haridas S."/>
            <person name="Kuo A."/>
            <person name="Mondo S."/>
            <person name="Pangilinan J."/>
            <person name="Riley R."/>
            <person name="Labutti K."/>
            <person name="Andreopoulos B."/>
            <person name="Lipzen A."/>
            <person name="Chen C."/>
            <person name="Yanf M."/>
            <person name="Daum C."/>
            <person name="Ng V."/>
            <person name="Clum A."/>
            <person name="Ohm R."/>
            <person name="Martin F."/>
            <person name="Silar P."/>
            <person name="Natvig D."/>
            <person name="Lalanne C."/>
            <person name="Gautier V."/>
            <person name="Ament-Velasquez S.L."/>
            <person name="Kruys A."/>
            <person name="Hutchinson M.I."/>
            <person name="Powell A.J."/>
            <person name="Barry K."/>
            <person name="Miller A.N."/>
            <person name="Grigoriev I.V."/>
            <person name="Debuchy R."/>
            <person name="Gladieux P."/>
            <person name="Thoren M.H."/>
            <person name="Johannesson H."/>
        </authorList>
    </citation>
    <scope>NUCLEOTIDE SEQUENCE</scope>
    <source>
        <strain evidence="1">PSN293</strain>
    </source>
</reference>
<keyword evidence="2" id="KW-1185">Reference proteome</keyword>
<comment type="caution">
    <text evidence="1">The sequence shown here is derived from an EMBL/GenBank/DDBJ whole genome shotgun (WGS) entry which is preliminary data.</text>
</comment>
<dbReference type="SUPFAM" id="SSF52047">
    <property type="entry name" value="RNI-like"/>
    <property type="match status" value="1"/>
</dbReference>
<protein>
    <submittedName>
        <fullName evidence="1">Uncharacterized protein</fullName>
    </submittedName>
</protein>
<dbReference type="Proteomes" id="UP001301769">
    <property type="component" value="Unassembled WGS sequence"/>
</dbReference>